<dbReference type="AlphaFoldDB" id="A0A7X6HCH7"/>
<dbReference type="Gene3D" id="1.10.4080.10">
    <property type="entry name" value="ADP-ribosylation/Crystallin J1"/>
    <property type="match status" value="1"/>
</dbReference>
<dbReference type="InterPro" id="IPR050792">
    <property type="entry name" value="ADP-ribosylglycohydrolase"/>
</dbReference>
<dbReference type="PANTHER" id="PTHR16222:SF12">
    <property type="entry name" value="ADP-RIBOSYLGLYCOHYDROLASE-RELATED"/>
    <property type="match status" value="1"/>
</dbReference>
<dbReference type="EMBL" id="JAAZSQ010000006">
    <property type="protein sequence ID" value="NKX54596.1"/>
    <property type="molecule type" value="Genomic_DNA"/>
</dbReference>
<dbReference type="GO" id="GO:0016787">
    <property type="term" value="F:hydrolase activity"/>
    <property type="evidence" value="ECO:0007669"/>
    <property type="project" value="UniProtKB-KW"/>
</dbReference>
<protein>
    <submittedName>
        <fullName evidence="2">ADP-ribosylglycohydrolase family protein</fullName>
    </submittedName>
</protein>
<dbReference type="Pfam" id="PF03747">
    <property type="entry name" value="ADP_ribosyl_GH"/>
    <property type="match status" value="1"/>
</dbReference>
<keyword evidence="3" id="KW-1185">Reference proteome</keyword>
<comment type="cofactor">
    <cofactor evidence="1">
        <name>Mg(2+)</name>
        <dbReference type="ChEBI" id="CHEBI:18420"/>
    </cofactor>
    <text evidence="1">Binds 2 magnesium ions per subunit.</text>
</comment>
<name>A0A7X6HCH7_9MICC</name>
<dbReference type="GO" id="GO:0046872">
    <property type="term" value="F:metal ion binding"/>
    <property type="evidence" value="ECO:0007669"/>
    <property type="project" value="UniProtKB-KW"/>
</dbReference>
<dbReference type="PANTHER" id="PTHR16222">
    <property type="entry name" value="ADP-RIBOSYLGLYCOHYDROLASE"/>
    <property type="match status" value="1"/>
</dbReference>
<proteinExistence type="predicted"/>
<evidence type="ECO:0000313" key="2">
    <source>
        <dbReference type="EMBL" id="NKX54596.1"/>
    </source>
</evidence>
<reference evidence="2 3" key="1">
    <citation type="submission" date="2020-04" db="EMBL/GenBank/DDBJ databases">
        <title>Arthrobacter sp. nov.</title>
        <authorList>
            <person name="Liu S."/>
        </authorList>
    </citation>
    <scope>NUCLEOTIDE SEQUENCE [LARGE SCALE GENOMIC DNA]</scope>
    <source>
        <strain evidence="2 3">E918</strain>
    </source>
</reference>
<feature type="binding site" evidence="1">
    <location>
        <position position="139"/>
    </location>
    <ligand>
        <name>Mg(2+)</name>
        <dbReference type="ChEBI" id="CHEBI:18420"/>
        <label>1</label>
    </ligand>
</feature>
<organism evidence="2 3">
    <name type="scientific">Arthrobacter mobilis</name>
    <dbReference type="NCBI Taxonomy" id="2724944"/>
    <lineage>
        <taxon>Bacteria</taxon>
        <taxon>Bacillati</taxon>
        <taxon>Actinomycetota</taxon>
        <taxon>Actinomycetes</taxon>
        <taxon>Micrococcales</taxon>
        <taxon>Micrococcaceae</taxon>
        <taxon>Arthrobacter</taxon>
    </lineage>
</organism>
<gene>
    <name evidence="2" type="ORF">HGG74_08595</name>
</gene>
<keyword evidence="1" id="KW-0479">Metal-binding</keyword>
<accession>A0A7X6HCH7</accession>
<dbReference type="InterPro" id="IPR005502">
    <property type="entry name" value="Ribosyl_crysJ1"/>
</dbReference>
<dbReference type="Proteomes" id="UP000544090">
    <property type="component" value="Unassembled WGS sequence"/>
</dbReference>
<evidence type="ECO:0000256" key="1">
    <source>
        <dbReference type="PIRSR" id="PIRSR605502-1"/>
    </source>
</evidence>
<dbReference type="InterPro" id="IPR036705">
    <property type="entry name" value="Ribosyl_crysJ1_sf"/>
</dbReference>
<evidence type="ECO:0000313" key="3">
    <source>
        <dbReference type="Proteomes" id="UP000544090"/>
    </source>
</evidence>
<feature type="binding site" evidence="1">
    <location>
        <position position="141"/>
    </location>
    <ligand>
        <name>Mg(2+)</name>
        <dbReference type="ChEBI" id="CHEBI:18420"/>
        <label>1</label>
    </ligand>
</feature>
<sequence>MIRSFLPLQPAGAGPLLTNVSTLAPDSGRKLDGSCRQWRIPSSQRSHRSLRSRRVPRPLDLVNVTEAASGAPVQSGSPGFASRVRGCLSGGALGDQLGYAVEYSSWQEIEARIGAGLQDFGQLDGPRHFSGVTQLTLYTLDGLTEALEWANAGVAADEAACLWLAYLRWYATQDGRFPDSAPEPQPRWIDGQAVLHHRRSPGETCLSALTTGEMGTPTRPLNREARDGGALVRSAPFGLLPFVSAETVYKLTVDGAAITHGHPSAQHSAAAFSGIIRMIVQEDAALPDAVRAAAARAGRESAATGVAPALRRALELAAGTQPEPADTPGSGHAEEALAAAIRAVLATAGAATPEEHCRRALAAAVGRRAGSAAIGSMAGQLLGALYGESALPEAWLRTAEAPELVREMANRFLALTQAPEQPA</sequence>
<comment type="caution">
    <text evidence="2">The sequence shown here is derived from an EMBL/GenBank/DDBJ whole genome shotgun (WGS) entry which is preliminary data.</text>
</comment>
<keyword evidence="1" id="KW-0460">Magnesium</keyword>
<dbReference type="SUPFAM" id="SSF101478">
    <property type="entry name" value="ADP-ribosylglycohydrolase"/>
    <property type="match status" value="1"/>
</dbReference>
<keyword evidence="2" id="KW-0378">Hydrolase</keyword>